<name>A0AAD8JA31_9APIA</name>
<dbReference type="AlphaFoldDB" id="A0AAD8JA31"/>
<evidence type="ECO:0000313" key="3">
    <source>
        <dbReference type="Proteomes" id="UP001237642"/>
    </source>
</evidence>
<comment type="caution">
    <text evidence="2">The sequence shown here is derived from an EMBL/GenBank/DDBJ whole genome shotgun (WGS) entry which is preliminary data.</text>
</comment>
<sequence length="201" mass="23200">MGANEEDRAEYQSESGGDEDYEGFSDDEDEIQDDDPEHDIGDGSDSDLSDCRRIREEVRREQEALDIEMSQEIREALHKFKDRESDDDDTDDGLYSSEDDDTDDGIAYAEPKAKKKKVRVNEVFKMCTAAKDIKWVPGLIFGDKNQVKVVVRSYSIDTRRPLRYNVNDLQMISCSHAICAIHKMRENPVEYVAHWVRKKLL</sequence>
<evidence type="ECO:0000313" key="2">
    <source>
        <dbReference type="EMBL" id="KAK1400254.1"/>
    </source>
</evidence>
<dbReference type="Proteomes" id="UP001237642">
    <property type="component" value="Unassembled WGS sequence"/>
</dbReference>
<accession>A0AAD8JA31</accession>
<reference evidence="2" key="2">
    <citation type="submission" date="2023-05" db="EMBL/GenBank/DDBJ databases">
        <authorList>
            <person name="Schelkunov M.I."/>
        </authorList>
    </citation>
    <scope>NUCLEOTIDE SEQUENCE</scope>
    <source>
        <strain evidence="2">Hsosn_3</strain>
        <tissue evidence="2">Leaf</tissue>
    </source>
</reference>
<feature type="compositionally biased region" description="Acidic residues" evidence="1">
    <location>
        <begin position="85"/>
        <end position="104"/>
    </location>
</feature>
<protein>
    <submittedName>
        <fullName evidence="2">Uncharacterized protein</fullName>
    </submittedName>
</protein>
<evidence type="ECO:0000256" key="1">
    <source>
        <dbReference type="SAM" id="MobiDB-lite"/>
    </source>
</evidence>
<dbReference type="EMBL" id="JAUIZM010000002">
    <property type="protein sequence ID" value="KAK1400254.1"/>
    <property type="molecule type" value="Genomic_DNA"/>
</dbReference>
<keyword evidence="3" id="KW-1185">Reference proteome</keyword>
<reference evidence="2" key="1">
    <citation type="submission" date="2023-02" db="EMBL/GenBank/DDBJ databases">
        <title>Genome of toxic invasive species Heracleum sosnowskyi carries increased number of genes despite the absence of recent whole-genome duplications.</title>
        <authorList>
            <person name="Schelkunov M."/>
            <person name="Shtratnikova V."/>
            <person name="Makarenko M."/>
            <person name="Klepikova A."/>
            <person name="Omelchenko D."/>
            <person name="Novikova G."/>
            <person name="Obukhova E."/>
            <person name="Bogdanov V."/>
            <person name="Penin A."/>
            <person name="Logacheva M."/>
        </authorList>
    </citation>
    <scope>NUCLEOTIDE SEQUENCE</scope>
    <source>
        <strain evidence="2">Hsosn_3</strain>
        <tissue evidence="2">Leaf</tissue>
    </source>
</reference>
<organism evidence="2 3">
    <name type="scientific">Heracleum sosnowskyi</name>
    <dbReference type="NCBI Taxonomy" id="360622"/>
    <lineage>
        <taxon>Eukaryota</taxon>
        <taxon>Viridiplantae</taxon>
        <taxon>Streptophyta</taxon>
        <taxon>Embryophyta</taxon>
        <taxon>Tracheophyta</taxon>
        <taxon>Spermatophyta</taxon>
        <taxon>Magnoliopsida</taxon>
        <taxon>eudicotyledons</taxon>
        <taxon>Gunneridae</taxon>
        <taxon>Pentapetalae</taxon>
        <taxon>asterids</taxon>
        <taxon>campanulids</taxon>
        <taxon>Apiales</taxon>
        <taxon>Apiaceae</taxon>
        <taxon>Apioideae</taxon>
        <taxon>apioid superclade</taxon>
        <taxon>Tordylieae</taxon>
        <taxon>Tordyliinae</taxon>
        <taxon>Heracleum</taxon>
    </lineage>
</organism>
<feature type="region of interest" description="Disordered" evidence="1">
    <location>
        <begin position="1"/>
        <end position="55"/>
    </location>
</feature>
<feature type="region of interest" description="Disordered" evidence="1">
    <location>
        <begin position="78"/>
        <end position="108"/>
    </location>
</feature>
<feature type="compositionally biased region" description="Acidic residues" evidence="1">
    <location>
        <begin position="16"/>
        <end position="48"/>
    </location>
</feature>
<proteinExistence type="predicted"/>
<feature type="compositionally biased region" description="Basic and acidic residues" evidence="1">
    <location>
        <begin position="1"/>
        <end position="11"/>
    </location>
</feature>
<gene>
    <name evidence="2" type="ORF">POM88_010117</name>
</gene>